<accession>A0ABY8AKC1</accession>
<protein>
    <submittedName>
        <fullName evidence="1">Uncharacterized protein</fullName>
    </submittedName>
</protein>
<keyword evidence="2" id="KW-1185">Reference proteome</keyword>
<gene>
    <name evidence="1" type="ORF">MOV08_43560</name>
</gene>
<name>A0ABY8AKC1_9ACTN</name>
<dbReference type="Proteomes" id="UP001218629">
    <property type="component" value="Chromosome"/>
</dbReference>
<organism evidence="1 2">
    <name type="scientific">Streptomyces yunnanensis</name>
    <dbReference type="NCBI Taxonomy" id="156453"/>
    <lineage>
        <taxon>Bacteria</taxon>
        <taxon>Bacillati</taxon>
        <taxon>Actinomycetota</taxon>
        <taxon>Actinomycetes</taxon>
        <taxon>Kitasatosporales</taxon>
        <taxon>Streptomycetaceae</taxon>
        <taxon>Streptomyces</taxon>
    </lineage>
</organism>
<proteinExistence type="predicted"/>
<evidence type="ECO:0000313" key="2">
    <source>
        <dbReference type="Proteomes" id="UP001218629"/>
    </source>
</evidence>
<evidence type="ECO:0000313" key="1">
    <source>
        <dbReference type="EMBL" id="WEB45489.1"/>
    </source>
</evidence>
<reference evidence="1 2" key="1">
    <citation type="submission" date="2022-03" db="EMBL/GenBank/DDBJ databases">
        <title>Streptomyces yunnanensis P86,complete genome.</title>
        <authorList>
            <person name="Chen S."/>
            <person name="Zhang Q."/>
        </authorList>
    </citation>
    <scope>NUCLEOTIDE SEQUENCE [LARGE SCALE GENOMIC DNA]</scope>
    <source>
        <strain evidence="1 2">P86</strain>
    </source>
</reference>
<sequence length="55" mass="6311">MLIVVHPGTSCHLDCRDKEMYRHTKFDRMIPSFDVVGARRLPGPHDAWGSHPIRA</sequence>
<dbReference type="RefSeq" id="WP_275311646.1">
    <property type="nucleotide sequence ID" value="NZ_CP095749.1"/>
</dbReference>
<dbReference type="EMBL" id="CP095749">
    <property type="protein sequence ID" value="WEB45489.1"/>
    <property type="molecule type" value="Genomic_DNA"/>
</dbReference>